<sequence length="60" mass="6954">MSKLINIPFFWASGARVTEAAQHVQLSRKTADQWYQYARDICSAEMLRCNMKEGMDTLLK</sequence>
<evidence type="ECO:0000313" key="1">
    <source>
        <dbReference type="EMBL" id="KAE9046405.1"/>
    </source>
</evidence>
<protein>
    <recommendedName>
        <fullName evidence="3">HTH psq-type domain-containing protein</fullName>
    </recommendedName>
</protein>
<dbReference type="AlphaFoldDB" id="A0A6A3NLI7"/>
<comment type="caution">
    <text evidence="1">The sequence shown here is derived from an EMBL/GenBank/DDBJ whole genome shotgun (WGS) entry which is preliminary data.</text>
</comment>
<reference evidence="1 2" key="1">
    <citation type="submission" date="2018-09" db="EMBL/GenBank/DDBJ databases">
        <title>Genomic investigation of the strawberry pathogen Phytophthora fragariae indicates pathogenicity is determined by transcriptional variation in three key races.</title>
        <authorList>
            <person name="Adams T.M."/>
            <person name="Armitage A.D."/>
            <person name="Sobczyk M.K."/>
            <person name="Bates H.J."/>
            <person name="Dunwell J.M."/>
            <person name="Nellist C.F."/>
            <person name="Harrison R.J."/>
        </authorList>
    </citation>
    <scope>NUCLEOTIDE SEQUENCE [LARGE SCALE GENOMIC DNA]</scope>
    <source>
        <strain evidence="1 2">SCRP249</strain>
    </source>
</reference>
<evidence type="ECO:0000313" key="2">
    <source>
        <dbReference type="Proteomes" id="UP000429607"/>
    </source>
</evidence>
<evidence type="ECO:0008006" key="3">
    <source>
        <dbReference type="Google" id="ProtNLM"/>
    </source>
</evidence>
<dbReference type="Proteomes" id="UP000429607">
    <property type="component" value="Unassembled WGS sequence"/>
</dbReference>
<dbReference type="EMBL" id="QXFV01000189">
    <property type="protein sequence ID" value="KAE9046405.1"/>
    <property type="molecule type" value="Genomic_DNA"/>
</dbReference>
<name>A0A6A3NLI7_9STRA</name>
<proteinExistence type="predicted"/>
<gene>
    <name evidence="1" type="ORF">PR001_g4583</name>
</gene>
<accession>A0A6A3NLI7</accession>
<organism evidence="1 2">
    <name type="scientific">Phytophthora rubi</name>
    <dbReference type="NCBI Taxonomy" id="129364"/>
    <lineage>
        <taxon>Eukaryota</taxon>
        <taxon>Sar</taxon>
        <taxon>Stramenopiles</taxon>
        <taxon>Oomycota</taxon>
        <taxon>Peronosporomycetes</taxon>
        <taxon>Peronosporales</taxon>
        <taxon>Peronosporaceae</taxon>
        <taxon>Phytophthora</taxon>
    </lineage>
</organism>